<name>A0ABY6MR38_9BURK</name>
<dbReference type="InterPro" id="IPR009389">
    <property type="entry name" value="DUF1045"/>
</dbReference>
<sequence>MRIESAHRLAVYYAPPADHPLWDAGCTWLGRDAAQPQRAWVPVCAWAAAPRRYGFHATLKPPCRLREPARASAFVEAVAQLASTVQPFEMPPLDVGWLGDFMALRPREPFDGAHPIVALARRCVIDLDPWRAPPSESELRRRERGLTQRQQTLLQRYGYPYVLDEWRFHMTLTDGLAPVPASRDELTVRARRHFAAALARPLHCTDLAIFAEPAAGEPFVLVQRCPLGTR</sequence>
<protein>
    <submittedName>
        <fullName evidence="1">DUF1045 domain-containing protein</fullName>
    </submittedName>
</protein>
<dbReference type="PIRSF" id="PIRSF033328">
    <property type="entry name" value="Phest_Mll4975"/>
    <property type="match status" value="1"/>
</dbReference>
<reference evidence="1" key="1">
    <citation type="submission" date="2022-10" db="EMBL/GenBank/DDBJ databases">
        <title>Complete genome sequence of Schlegelella aquatica LMG 23380.</title>
        <authorList>
            <person name="Musilova J."/>
            <person name="Kourilova X."/>
            <person name="Bezdicek M."/>
            <person name="Hermankova K."/>
            <person name="Obruca S."/>
            <person name="Sedlar K."/>
        </authorList>
    </citation>
    <scope>NUCLEOTIDE SEQUENCE</scope>
    <source>
        <strain evidence="1">LMG 23380</strain>
    </source>
</reference>
<evidence type="ECO:0000313" key="2">
    <source>
        <dbReference type="Proteomes" id="UP001163266"/>
    </source>
</evidence>
<proteinExistence type="predicted"/>
<dbReference type="Pfam" id="PF06299">
    <property type="entry name" value="DUF1045"/>
    <property type="match status" value="1"/>
</dbReference>
<evidence type="ECO:0000313" key="1">
    <source>
        <dbReference type="EMBL" id="UZD54475.1"/>
    </source>
</evidence>
<dbReference type="EMBL" id="CP110257">
    <property type="protein sequence ID" value="UZD54475.1"/>
    <property type="molecule type" value="Genomic_DNA"/>
</dbReference>
<keyword evidence="2" id="KW-1185">Reference proteome</keyword>
<organism evidence="1 2">
    <name type="scientific">Caldimonas aquatica</name>
    <dbReference type="NCBI Taxonomy" id="376175"/>
    <lineage>
        <taxon>Bacteria</taxon>
        <taxon>Pseudomonadati</taxon>
        <taxon>Pseudomonadota</taxon>
        <taxon>Betaproteobacteria</taxon>
        <taxon>Burkholderiales</taxon>
        <taxon>Sphaerotilaceae</taxon>
        <taxon>Caldimonas</taxon>
    </lineage>
</organism>
<dbReference type="RefSeq" id="WP_264892043.1">
    <property type="nucleotide sequence ID" value="NZ_CP110257.1"/>
</dbReference>
<gene>
    <name evidence="1" type="ORF">OMP39_12525</name>
</gene>
<accession>A0ABY6MR38</accession>
<dbReference type="Proteomes" id="UP001163266">
    <property type="component" value="Chromosome"/>
</dbReference>